<sequence length="176" mass="19315">MTTVSDAGIDVISRQVMPPGSRLMLTARLKVTTNGPESTVDLTGQLHRLVSEADVTEGTVHVYCGHTTCGLLVNELDAGLETDTGQALERLLPHSGRHPYRHDKDRTPEERALHGERDNGHAHLRAVIATHPELHVPVTKGALYLGQWQAIMLAEHDGPRTRELLVRVNDDLSHPA</sequence>
<gene>
    <name evidence="2" type="ORF">M878_24590</name>
</gene>
<dbReference type="SUPFAM" id="SSF111038">
    <property type="entry name" value="YjbQ-like"/>
    <property type="match status" value="1"/>
</dbReference>
<dbReference type="AlphaFoldDB" id="V6K6E3"/>
<dbReference type="InterPro" id="IPR035917">
    <property type="entry name" value="YjbQ-like_sf"/>
</dbReference>
<evidence type="ECO:0000256" key="1">
    <source>
        <dbReference type="ARBA" id="ARBA00005534"/>
    </source>
</evidence>
<accession>V6K6E3</accession>
<organism evidence="2 3">
    <name type="scientific">Streptomyces roseochromogenus subsp. oscitans DS 12.976</name>
    <dbReference type="NCBI Taxonomy" id="1352936"/>
    <lineage>
        <taxon>Bacteria</taxon>
        <taxon>Bacillati</taxon>
        <taxon>Actinomycetota</taxon>
        <taxon>Actinomycetes</taxon>
        <taxon>Kitasatosporales</taxon>
        <taxon>Streptomycetaceae</taxon>
        <taxon>Streptomyces</taxon>
    </lineage>
</organism>
<evidence type="ECO:0000313" key="2">
    <source>
        <dbReference type="EMBL" id="EST27628.1"/>
    </source>
</evidence>
<dbReference type="RefSeq" id="WP_023549481.1">
    <property type="nucleotide sequence ID" value="NZ_CM002285.1"/>
</dbReference>
<dbReference type="PANTHER" id="PTHR30615">
    <property type="entry name" value="UNCHARACTERIZED PROTEIN YJBQ-RELATED"/>
    <property type="match status" value="1"/>
</dbReference>
<dbReference type="PANTHER" id="PTHR30615:SF8">
    <property type="entry name" value="UPF0047 PROTEIN C4A8.02C"/>
    <property type="match status" value="1"/>
</dbReference>
<dbReference type="OrthoDB" id="9801725at2"/>
<name>V6K6E3_STRRC</name>
<evidence type="ECO:0000313" key="3">
    <source>
        <dbReference type="Proteomes" id="UP000017984"/>
    </source>
</evidence>
<reference evidence="2 3" key="1">
    <citation type="journal article" date="2014" name="Genome Announc.">
        <title>Draft Genome Sequence of Streptomyces roseochromogenes subsp. oscitans DS 12.976, Producer of the Aminocoumarin Antibiotic Clorobiocin.</title>
        <authorList>
            <person name="Ruckert C."/>
            <person name="Kalinowski J."/>
            <person name="Heide L."/>
            <person name="Apel A.K."/>
        </authorList>
    </citation>
    <scope>NUCLEOTIDE SEQUENCE [LARGE SCALE GENOMIC DNA]</scope>
    <source>
        <strain evidence="2 3">DS 12.976</strain>
    </source>
</reference>
<dbReference type="PIRSF" id="PIRSF004681">
    <property type="entry name" value="UCP004681"/>
    <property type="match status" value="1"/>
</dbReference>
<dbReference type="EMBL" id="AWQX01000210">
    <property type="protein sequence ID" value="EST27628.1"/>
    <property type="molecule type" value="Genomic_DNA"/>
</dbReference>
<dbReference type="STRING" id="1352936.M878_24590"/>
<protein>
    <recommendedName>
        <fullName evidence="4">Secondary thiamine-phosphate synthase enzyme</fullName>
    </recommendedName>
</protein>
<keyword evidence="3" id="KW-1185">Reference proteome</keyword>
<dbReference type="InterPro" id="IPR001602">
    <property type="entry name" value="UPF0047_YjbQ-like"/>
</dbReference>
<dbReference type="NCBIfam" id="TIGR00149">
    <property type="entry name" value="TIGR00149_YjbQ"/>
    <property type="match status" value="1"/>
</dbReference>
<dbReference type="Proteomes" id="UP000017984">
    <property type="component" value="Chromosome"/>
</dbReference>
<proteinExistence type="inferred from homology"/>
<comment type="caution">
    <text evidence="2">The sequence shown here is derived from an EMBL/GenBank/DDBJ whole genome shotgun (WGS) entry which is preliminary data.</text>
</comment>
<dbReference type="Gene3D" id="2.60.120.460">
    <property type="entry name" value="YjbQ-like"/>
    <property type="match status" value="1"/>
</dbReference>
<dbReference type="Pfam" id="PF01894">
    <property type="entry name" value="YjbQ"/>
    <property type="match status" value="1"/>
</dbReference>
<dbReference type="HOGENOM" id="CLU_096980_1_2_11"/>
<dbReference type="PATRIC" id="fig|1352936.5.peg.5124"/>
<evidence type="ECO:0008006" key="4">
    <source>
        <dbReference type="Google" id="ProtNLM"/>
    </source>
</evidence>
<comment type="similarity">
    <text evidence="1">Belongs to the UPF0047 family.</text>
</comment>